<dbReference type="Pfam" id="PF02768">
    <property type="entry name" value="DNA_pol3_beta_3"/>
    <property type="match status" value="1"/>
</dbReference>
<proteinExistence type="inferred from homology"/>
<dbReference type="InterPro" id="IPR046938">
    <property type="entry name" value="DNA_clamp_sf"/>
</dbReference>
<evidence type="ECO:0000256" key="7">
    <source>
        <dbReference type="ARBA" id="ARBA00022932"/>
    </source>
</evidence>
<dbReference type="PANTHER" id="PTHR30478:SF0">
    <property type="entry name" value="BETA SLIDING CLAMP"/>
    <property type="match status" value="1"/>
</dbReference>
<evidence type="ECO:0000313" key="12">
    <source>
        <dbReference type="EMBL" id="GAA0541796.1"/>
    </source>
</evidence>
<dbReference type="Pfam" id="PF00712">
    <property type="entry name" value="DNA_pol3_beta"/>
    <property type="match status" value="1"/>
</dbReference>
<feature type="domain" description="DNA polymerase III beta sliding clamp central" evidence="10">
    <location>
        <begin position="144"/>
        <end position="247"/>
    </location>
</feature>
<dbReference type="Proteomes" id="UP001500729">
    <property type="component" value="Unassembled WGS sequence"/>
</dbReference>
<dbReference type="SUPFAM" id="SSF55979">
    <property type="entry name" value="DNA clamp"/>
    <property type="match status" value="3"/>
</dbReference>
<comment type="subcellular location">
    <subcellularLocation>
        <location evidence="1">Cytoplasm</location>
    </subcellularLocation>
</comment>
<comment type="similarity">
    <text evidence="2">Belongs to the beta sliding clamp family.</text>
</comment>
<reference evidence="12 13" key="1">
    <citation type="journal article" date="2019" name="Int. J. Syst. Evol. Microbiol.">
        <title>The Global Catalogue of Microorganisms (GCM) 10K type strain sequencing project: providing services to taxonomists for standard genome sequencing and annotation.</title>
        <authorList>
            <consortium name="The Broad Institute Genomics Platform"/>
            <consortium name="The Broad Institute Genome Sequencing Center for Infectious Disease"/>
            <person name="Wu L."/>
            <person name="Ma J."/>
        </authorList>
    </citation>
    <scope>NUCLEOTIDE SEQUENCE [LARGE SCALE GENOMIC DNA]</scope>
    <source>
        <strain evidence="12 13">JCM 10303</strain>
    </source>
</reference>
<dbReference type="Gene3D" id="3.10.150.10">
    <property type="entry name" value="DNA Polymerase III, subunit A, domain 2"/>
    <property type="match status" value="3"/>
</dbReference>
<keyword evidence="7" id="KW-0239">DNA-directed DNA polymerase</keyword>
<dbReference type="SMART" id="SM00480">
    <property type="entry name" value="POL3Bc"/>
    <property type="match status" value="1"/>
</dbReference>
<keyword evidence="6" id="KW-0235">DNA replication</keyword>
<evidence type="ECO:0000256" key="3">
    <source>
        <dbReference type="ARBA" id="ARBA00022490"/>
    </source>
</evidence>
<evidence type="ECO:0000256" key="2">
    <source>
        <dbReference type="ARBA" id="ARBA00010752"/>
    </source>
</evidence>
<keyword evidence="13" id="KW-1185">Reference proteome</keyword>
<dbReference type="CDD" id="cd00140">
    <property type="entry name" value="beta_clamp"/>
    <property type="match status" value="1"/>
</dbReference>
<feature type="domain" description="DNA polymerase III beta sliding clamp N-terminal" evidence="9">
    <location>
        <begin position="17"/>
        <end position="125"/>
    </location>
</feature>
<evidence type="ECO:0000256" key="8">
    <source>
        <dbReference type="ARBA" id="ARBA00023125"/>
    </source>
</evidence>
<comment type="caution">
    <text evidence="12">The sequence shown here is derived from an EMBL/GenBank/DDBJ whole genome shotgun (WGS) entry which is preliminary data.</text>
</comment>
<keyword evidence="3" id="KW-0963">Cytoplasm</keyword>
<keyword evidence="5" id="KW-0548">Nucleotidyltransferase</keyword>
<organism evidence="12 13">
    <name type="scientific">Saccharopolyspora erythraea</name>
    <name type="common">Streptomyces erythraeus</name>
    <dbReference type="NCBI Taxonomy" id="1836"/>
    <lineage>
        <taxon>Bacteria</taxon>
        <taxon>Bacillati</taxon>
        <taxon>Actinomycetota</taxon>
        <taxon>Actinomycetes</taxon>
        <taxon>Pseudonocardiales</taxon>
        <taxon>Pseudonocardiaceae</taxon>
        <taxon>Saccharopolyspora</taxon>
    </lineage>
</organism>
<dbReference type="InterPro" id="IPR022637">
    <property type="entry name" value="DNA_polIII_beta_cen"/>
</dbReference>
<accession>A0ABN1DF79</accession>
<evidence type="ECO:0000256" key="5">
    <source>
        <dbReference type="ARBA" id="ARBA00022695"/>
    </source>
</evidence>
<evidence type="ECO:0000259" key="11">
    <source>
        <dbReference type="Pfam" id="PF02768"/>
    </source>
</evidence>
<dbReference type="InterPro" id="IPR022635">
    <property type="entry name" value="DNA_polIII_beta_C"/>
</dbReference>
<name>A0ABN1DF79_SACER</name>
<dbReference type="NCBIfam" id="TIGR00663">
    <property type="entry name" value="dnan"/>
    <property type="match status" value="1"/>
</dbReference>
<sequence length="372" mass="39576">MRAASLRAMDLDVTAPTRALAAAAADLVRLLPGRLLDPVLAGMVLTATPQGLELAGTDRERGIRLSRRARTHAEGRILVPARPLAETLRNLDSVEVRLVVEGAKLALRTRNARFALPLLDLAAHPGVRAAPPRAGALDAALLPAVAVVAAATSRDDALPVFTGVHVKQRGERLVLAGTDRFRMAVATLPWRPGTDDLDVLVPSGLLTEVAKQASGDEVMLRADADRVGLSWADAEVSTTLLDAPFPDESRHLLPEVDCAVEVRADEVAGAVRRVSPYAGAHGAVVLDVGDAEVRVRAADPQFGDAQEAVKATVTGDRFSPAFQPRYLADALQAFAGRTVRMGLRSGLRRSTVISDVDAPEADLRYVLMPKRI</sequence>
<dbReference type="Pfam" id="PF02767">
    <property type="entry name" value="DNA_pol3_beta_2"/>
    <property type="match status" value="1"/>
</dbReference>
<evidence type="ECO:0000256" key="6">
    <source>
        <dbReference type="ARBA" id="ARBA00022705"/>
    </source>
</evidence>
<dbReference type="EMBL" id="BAAAGS010000033">
    <property type="protein sequence ID" value="GAA0541796.1"/>
    <property type="molecule type" value="Genomic_DNA"/>
</dbReference>
<evidence type="ECO:0000259" key="10">
    <source>
        <dbReference type="Pfam" id="PF02767"/>
    </source>
</evidence>
<keyword evidence="8" id="KW-0238">DNA-binding</keyword>
<evidence type="ECO:0000313" key="13">
    <source>
        <dbReference type="Proteomes" id="UP001500729"/>
    </source>
</evidence>
<evidence type="ECO:0000256" key="1">
    <source>
        <dbReference type="ARBA" id="ARBA00004496"/>
    </source>
</evidence>
<keyword evidence="4" id="KW-0808">Transferase</keyword>
<evidence type="ECO:0000256" key="4">
    <source>
        <dbReference type="ARBA" id="ARBA00022679"/>
    </source>
</evidence>
<dbReference type="InterPro" id="IPR001001">
    <property type="entry name" value="DNA_polIII_beta"/>
</dbReference>
<evidence type="ECO:0000259" key="9">
    <source>
        <dbReference type="Pfam" id="PF00712"/>
    </source>
</evidence>
<protein>
    <submittedName>
        <fullName evidence="12">DNA polymerase III subunit beta</fullName>
    </submittedName>
</protein>
<dbReference type="InterPro" id="IPR022634">
    <property type="entry name" value="DNA_polIII_beta_N"/>
</dbReference>
<gene>
    <name evidence="12" type="ORF">GCM10009533_46070</name>
</gene>
<feature type="domain" description="DNA polymerase III beta sliding clamp C-terminal" evidence="11">
    <location>
        <begin position="256"/>
        <end position="371"/>
    </location>
</feature>
<dbReference type="PANTHER" id="PTHR30478">
    <property type="entry name" value="DNA POLYMERASE III SUBUNIT BETA"/>
    <property type="match status" value="1"/>
</dbReference>